<dbReference type="Proteomes" id="UP000613580">
    <property type="component" value="Unassembled WGS sequence"/>
</dbReference>
<dbReference type="EMBL" id="JACAZE010000019">
    <property type="protein sequence ID" value="KAF7294242.1"/>
    <property type="molecule type" value="Genomic_DNA"/>
</dbReference>
<proteinExistence type="predicted"/>
<accession>A0A8H6VUB5</accession>
<comment type="caution">
    <text evidence="2">The sequence shown here is derived from an EMBL/GenBank/DDBJ whole genome shotgun (WGS) entry which is preliminary data.</text>
</comment>
<dbReference type="AlphaFoldDB" id="A0A8H6VUB5"/>
<keyword evidence="3" id="KW-1185">Reference proteome</keyword>
<evidence type="ECO:0000313" key="3">
    <source>
        <dbReference type="Proteomes" id="UP000613580"/>
    </source>
</evidence>
<gene>
    <name evidence="2" type="ORF">HMN09_01152600</name>
</gene>
<evidence type="ECO:0000313" key="2">
    <source>
        <dbReference type="EMBL" id="KAF7294242.1"/>
    </source>
</evidence>
<name>A0A8H6VUB5_MYCCL</name>
<organism evidence="2 3">
    <name type="scientific">Mycena chlorophos</name>
    <name type="common">Agaric fungus</name>
    <name type="synonym">Agaricus chlorophos</name>
    <dbReference type="NCBI Taxonomy" id="658473"/>
    <lineage>
        <taxon>Eukaryota</taxon>
        <taxon>Fungi</taxon>
        <taxon>Dikarya</taxon>
        <taxon>Basidiomycota</taxon>
        <taxon>Agaricomycotina</taxon>
        <taxon>Agaricomycetes</taxon>
        <taxon>Agaricomycetidae</taxon>
        <taxon>Agaricales</taxon>
        <taxon>Marasmiineae</taxon>
        <taxon>Mycenaceae</taxon>
        <taxon>Mycena</taxon>
    </lineage>
</organism>
<protein>
    <submittedName>
        <fullName evidence="2">Uncharacterized protein</fullName>
    </submittedName>
</protein>
<sequence>MSFAPPPPTKRNTDAKSAPAKKRTPSIASSSSSRRSSVGSEDAPDPSTSSGGYTVLTKPQIEPQPQPRTQPQPTSDSLQVAAQVYPWLYMNSTLDACFKTAESNAEKDLAEKSAELSAEESTLADERARFDAERQIDFADALSKGDLAESAPSIMQSFLAHGDECATVEGEALALATAPPSIAEEDELSPMRPYNAMLDRVESLQKECSRLRGAVVALTQGPGDADEEAKSARSQILQLFSSCLPTLQARADNLDMAHQLLEGAKQSLAMSLHLESMGYSDDEPDE</sequence>
<feature type="region of interest" description="Disordered" evidence="1">
    <location>
        <begin position="1"/>
        <end position="78"/>
    </location>
</feature>
<dbReference type="OrthoDB" id="2803656at2759"/>
<reference evidence="2" key="1">
    <citation type="submission" date="2020-05" db="EMBL/GenBank/DDBJ databases">
        <title>Mycena genomes resolve the evolution of fungal bioluminescence.</title>
        <authorList>
            <person name="Tsai I.J."/>
        </authorList>
    </citation>
    <scope>NUCLEOTIDE SEQUENCE</scope>
    <source>
        <strain evidence="2">110903Hualien_Pintung</strain>
    </source>
</reference>
<evidence type="ECO:0000256" key="1">
    <source>
        <dbReference type="SAM" id="MobiDB-lite"/>
    </source>
</evidence>